<evidence type="ECO:0000313" key="1">
    <source>
        <dbReference type="EMBL" id="SMS09973.1"/>
    </source>
</evidence>
<evidence type="ECO:0000313" key="2">
    <source>
        <dbReference type="Proteomes" id="UP000196842"/>
    </source>
</evidence>
<dbReference type="AlphaFoldDB" id="A0A1Y6JNS8"/>
<dbReference type="GeneID" id="47764047"/>
<sequence length="132" mass="15147">MSTENIADLCLGVLKDLGFGDESVSSLVERWQEFVDECRSGYAWDYSEYKNEIRVRGLLQCLLDHPEICKAGEVKWIFEEVLRLDDEFKSLLQPGVSLSRGEGWWDTGVLIYGGEEYCQYMKNAHGISVRQV</sequence>
<dbReference type="KEGG" id="pvd:CFBP1590__2387"/>
<name>A0A1Y6JNS8_PSEVI</name>
<accession>A0A1Y6JNS8</accession>
<proteinExistence type="predicted"/>
<gene>
    <name evidence="1" type="ORF">CFBP1590__2387</name>
</gene>
<protein>
    <submittedName>
        <fullName evidence="1">Uncharacterized protein</fullName>
    </submittedName>
</protein>
<organism evidence="1 2">
    <name type="scientific">Pseudomonas viridiflava</name>
    <name type="common">Phytomonas viridiflava</name>
    <dbReference type="NCBI Taxonomy" id="33069"/>
    <lineage>
        <taxon>Bacteria</taxon>
        <taxon>Pseudomonadati</taxon>
        <taxon>Pseudomonadota</taxon>
        <taxon>Gammaproteobacteria</taxon>
        <taxon>Pseudomonadales</taxon>
        <taxon>Pseudomonadaceae</taxon>
        <taxon>Pseudomonas</taxon>
    </lineage>
</organism>
<reference evidence="1 2" key="1">
    <citation type="submission" date="2017-05" db="EMBL/GenBank/DDBJ databases">
        <authorList>
            <person name="Song R."/>
            <person name="Chenine A.L."/>
            <person name="Ruprecht R.M."/>
        </authorList>
    </citation>
    <scope>NUCLEOTIDE SEQUENCE [LARGE SCALE GENOMIC DNA]</scope>
    <source>
        <strain evidence="1 2">CFBP 1590</strain>
    </source>
</reference>
<dbReference type="Proteomes" id="UP000196842">
    <property type="component" value="Chromosome I"/>
</dbReference>
<dbReference type="RefSeq" id="WP_088235070.1">
    <property type="nucleotide sequence ID" value="NZ_JAEIKI010000117.1"/>
</dbReference>
<dbReference type="EMBL" id="LT855380">
    <property type="protein sequence ID" value="SMS09973.1"/>
    <property type="molecule type" value="Genomic_DNA"/>
</dbReference>